<gene>
    <name evidence="1" type="ORF">HSCHL_1197</name>
</gene>
<comment type="caution">
    <text evidence="1">The sequence shown here is derived from an EMBL/GenBank/DDBJ whole genome shotgun (WGS) entry which is preliminary data.</text>
</comment>
<protein>
    <submittedName>
        <fullName evidence="1">Uncharacterized protein</fullName>
    </submittedName>
</protein>
<evidence type="ECO:0000313" key="1">
    <source>
        <dbReference type="EMBL" id="PTQ50701.1"/>
    </source>
</evidence>
<sequence length="46" mass="5078">MPSGFDPCYFAEARARAGSGRRSAGRARSARLPFYSFLKMSAFILC</sequence>
<dbReference type="EMBL" id="PEBV01000106">
    <property type="protein sequence ID" value="PTQ50701.1"/>
    <property type="molecule type" value="Genomic_DNA"/>
</dbReference>
<name>A0A2T5G3F5_HYDSH</name>
<reference evidence="1 2" key="1">
    <citation type="submission" date="2017-08" db="EMBL/GenBank/DDBJ databases">
        <title>Burning lignite coal seam in the remote Altai Mountains harbors a hydrogen-driven thermophilic microbial community.</title>
        <authorList>
            <person name="Kadnikov V.V."/>
            <person name="Mardanov A.V."/>
            <person name="Ivasenko D."/>
            <person name="Beletsky A.V."/>
            <person name="Karnachuk O.V."/>
            <person name="Ravin N.V."/>
        </authorList>
    </citation>
    <scope>NUCLEOTIDE SEQUENCE [LARGE SCALE GENOMIC DNA]</scope>
    <source>
        <strain evidence="1">AL33</strain>
    </source>
</reference>
<proteinExistence type="predicted"/>
<accession>A0A2T5G3F5</accession>
<dbReference type="Proteomes" id="UP000244180">
    <property type="component" value="Unassembled WGS sequence"/>
</dbReference>
<evidence type="ECO:0000313" key="2">
    <source>
        <dbReference type="Proteomes" id="UP000244180"/>
    </source>
</evidence>
<dbReference type="AlphaFoldDB" id="A0A2T5G3F5"/>
<organism evidence="1 2">
    <name type="scientific">Hydrogenibacillus schlegelii</name>
    <name type="common">Bacillus schlegelii</name>
    <dbReference type="NCBI Taxonomy" id="1484"/>
    <lineage>
        <taxon>Bacteria</taxon>
        <taxon>Bacillati</taxon>
        <taxon>Bacillota</taxon>
        <taxon>Bacilli</taxon>
        <taxon>Bacillales</taxon>
        <taxon>Bacillales Family X. Incertae Sedis</taxon>
        <taxon>Hydrogenibacillus</taxon>
    </lineage>
</organism>